<comment type="caution">
    <text evidence="7">The sequence shown here is derived from an EMBL/GenBank/DDBJ whole genome shotgun (WGS) entry which is preliminary data.</text>
</comment>
<dbReference type="InterPro" id="IPR046955">
    <property type="entry name" value="PHR1-like"/>
</dbReference>
<dbReference type="PANTHER" id="PTHR31314">
    <property type="entry name" value="MYB FAMILY TRANSCRIPTION FACTOR PHL7-LIKE"/>
    <property type="match status" value="1"/>
</dbReference>
<dbReference type="InterPro" id="IPR009057">
    <property type="entry name" value="Homeodomain-like_sf"/>
</dbReference>
<dbReference type="NCBIfam" id="TIGR01557">
    <property type="entry name" value="myb_SHAQKYF"/>
    <property type="match status" value="1"/>
</dbReference>
<dbReference type="EMBL" id="JBJXBP010000004">
    <property type="protein sequence ID" value="KAL3834821.1"/>
    <property type="molecule type" value="Genomic_DNA"/>
</dbReference>
<dbReference type="Gene3D" id="1.10.10.60">
    <property type="entry name" value="Homeodomain-like"/>
    <property type="match status" value="1"/>
</dbReference>
<feature type="region of interest" description="Disordered" evidence="5">
    <location>
        <begin position="1"/>
        <end position="54"/>
    </location>
</feature>
<sequence length="342" mass="38502">MQIATPNPESETMENSKTSPPIQIKDNIDTDENDRNDNSSGNSTVEESGNKRGKCITTGSVRQYVRSKTSRLRWTPELHLCFVHAVERLGGQEKATPKLVLQLMNVKGLSIAHVKSHLQMYRSKEIDNPNQVISEQRLLFDAGDRHIYKLSQLPMLQNSNRPISTLGYRDTVWGNQTSICSPYSSSLTTTNLIRSNGLYGSNSNSNFPHAIHKQPSNWKFLENDHHQRSCESFWQAQTARTSANQDSFTTPMTEKAIMAQEEIESSSYKTLKRKSSCEVNLDLNLALEATRENERKIMKSSLNDDNETDINLSLSLFSSSSKEIVDGVRKSTKIGSNLDLTL</sequence>
<accession>A0ABD3TDZ1</accession>
<dbReference type="PANTHER" id="PTHR31314:SF164">
    <property type="entry name" value="HTH MYB-TYPE DOMAIN-CONTAINING PROTEIN"/>
    <property type="match status" value="1"/>
</dbReference>
<dbReference type="InterPro" id="IPR001005">
    <property type="entry name" value="SANT/Myb"/>
</dbReference>
<keyword evidence="8" id="KW-1185">Reference proteome</keyword>
<evidence type="ECO:0000259" key="6">
    <source>
        <dbReference type="PROSITE" id="PS51294"/>
    </source>
</evidence>
<feature type="compositionally biased region" description="Polar residues" evidence="5">
    <location>
        <begin position="1"/>
        <end position="21"/>
    </location>
</feature>
<evidence type="ECO:0000256" key="2">
    <source>
        <dbReference type="ARBA" id="ARBA00023015"/>
    </source>
</evidence>
<reference evidence="7 8" key="1">
    <citation type="submission" date="2024-12" db="EMBL/GenBank/DDBJ databases">
        <title>The unique morphological basis and parallel evolutionary history of personate flowers in Penstemon.</title>
        <authorList>
            <person name="Depatie T.H."/>
            <person name="Wessinger C.A."/>
        </authorList>
    </citation>
    <scope>NUCLEOTIDE SEQUENCE [LARGE SCALE GENOMIC DNA]</scope>
    <source>
        <strain evidence="7">WTNN_2</strain>
        <tissue evidence="7">Leaf</tissue>
    </source>
</reference>
<dbReference type="InterPro" id="IPR017930">
    <property type="entry name" value="Myb_dom"/>
</dbReference>
<evidence type="ECO:0000256" key="3">
    <source>
        <dbReference type="ARBA" id="ARBA00023163"/>
    </source>
</evidence>
<protein>
    <recommendedName>
        <fullName evidence="6">HTH myb-type domain-containing protein</fullName>
    </recommendedName>
</protein>
<evidence type="ECO:0000256" key="1">
    <source>
        <dbReference type="ARBA" id="ARBA00004123"/>
    </source>
</evidence>
<feature type="domain" description="HTH myb-type" evidence="6">
    <location>
        <begin position="66"/>
        <end position="126"/>
    </location>
</feature>
<keyword evidence="4" id="KW-0539">Nucleus</keyword>
<dbReference type="Proteomes" id="UP001634393">
    <property type="component" value="Unassembled WGS sequence"/>
</dbReference>
<keyword evidence="2" id="KW-0805">Transcription regulation</keyword>
<evidence type="ECO:0000256" key="4">
    <source>
        <dbReference type="ARBA" id="ARBA00023242"/>
    </source>
</evidence>
<gene>
    <name evidence="7" type="ORF">ACJIZ3_009557</name>
</gene>
<comment type="subcellular location">
    <subcellularLocation>
        <location evidence="1">Nucleus</location>
    </subcellularLocation>
</comment>
<feature type="compositionally biased region" description="Polar residues" evidence="5">
    <location>
        <begin position="38"/>
        <end position="47"/>
    </location>
</feature>
<keyword evidence="3" id="KW-0804">Transcription</keyword>
<dbReference type="Pfam" id="PF00249">
    <property type="entry name" value="Myb_DNA-binding"/>
    <property type="match status" value="1"/>
</dbReference>
<dbReference type="PROSITE" id="PS51294">
    <property type="entry name" value="HTH_MYB"/>
    <property type="match status" value="1"/>
</dbReference>
<dbReference type="SUPFAM" id="SSF46689">
    <property type="entry name" value="Homeodomain-like"/>
    <property type="match status" value="1"/>
</dbReference>
<dbReference type="InterPro" id="IPR006447">
    <property type="entry name" value="Myb_dom_plants"/>
</dbReference>
<name>A0ABD3TDZ1_9LAMI</name>
<evidence type="ECO:0000256" key="5">
    <source>
        <dbReference type="SAM" id="MobiDB-lite"/>
    </source>
</evidence>
<dbReference type="GO" id="GO:0005634">
    <property type="term" value="C:nucleus"/>
    <property type="evidence" value="ECO:0007669"/>
    <property type="project" value="UniProtKB-SubCell"/>
</dbReference>
<dbReference type="AlphaFoldDB" id="A0ABD3TDZ1"/>
<evidence type="ECO:0000313" key="7">
    <source>
        <dbReference type="EMBL" id="KAL3834821.1"/>
    </source>
</evidence>
<evidence type="ECO:0000313" key="8">
    <source>
        <dbReference type="Proteomes" id="UP001634393"/>
    </source>
</evidence>
<organism evidence="7 8">
    <name type="scientific">Penstemon smallii</name>
    <dbReference type="NCBI Taxonomy" id="265156"/>
    <lineage>
        <taxon>Eukaryota</taxon>
        <taxon>Viridiplantae</taxon>
        <taxon>Streptophyta</taxon>
        <taxon>Embryophyta</taxon>
        <taxon>Tracheophyta</taxon>
        <taxon>Spermatophyta</taxon>
        <taxon>Magnoliopsida</taxon>
        <taxon>eudicotyledons</taxon>
        <taxon>Gunneridae</taxon>
        <taxon>Pentapetalae</taxon>
        <taxon>asterids</taxon>
        <taxon>lamiids</taxon>
        <taxon>Lamiales</taxon>
        <taxon>Plantaginaceae</taxon>
        <taxon>Cheloneae</taxon>
        <taxon>Penstemon</taxon>
    </lineage>
</organism>
<dbReference type="FunFam" id="1.10.10.60:FF:000002">
    <property type="entry name" value="Myb family transcription factor"/>
    <property type="match status" value="1"/>
</dbReference>
<proteinExistence type="predicted"/>